<organism evidence="8 9">
    <name type="scientific">Candidatus Magasanikbacteria bacterium CG10_big_fil_rev_8_21_14_0_10_42_10</name>
    <dbReference type="NCBI Taxonomy" id="1974649"/>
    <lineage>
        <taxon>Bacteria</taxon>
        <taxon>Candidatus Magasanikiibacteriota</taxon>
    </lineage>
</organism>
<reference evidence="9" key="1">
    <citation type="submission" date="2017-09" db="EMBL/GenBank/DDBJ databases">
        <title>Depth-based differentiation of microbial function through sediment-hosted aquifers and enrichment of novel symbionts in the deep terrestrial subsurface.</title>
        <authorList>
            <person name="Probst A.J."/>
            <person name="Ladd B."/>
            <person name="Jarett J.K."/>
            <person name="Geller-Mcgrath D.E."/>
            <person name="Sieber C.M.K."/>
            <person name="Emerson J.B."/>
            <person name="Anantharaman K."/>
            <person name="Thomas B.C."/>
            <person name="Malmstrom R."/>
            <person name="Stieglmeier M."/>
            <person name="Klingl A."/>
            <person name="Woyke T."/>
            <person name="Ryan C.M."/>
            <person name="Banfield J.F."/>
        </authorList>
    </citation>
    <scope>NUCLEOTIDE SEQUENCE [LARGE SCALE GENOMIC DNA]</scope>
</reference>
<evidence type="ECO:0000256" key="2">
    <source>
        <dbReference type="ARBA" id="ARBA00022552"/>
    </source>
</evidence>
<keyword evidence="2 6" id="KW-0698">rRNA processing</keyword>
<dbReference type="PIRSF" id="PIRSF005917">
    <property type="entry name" value="MTase_YraL"/>
    <property type="match status" value="1"/>
</dbReference>
<evidence type="ECO:0000256" key="5">
    <source>
        <dbReference type="ARBA" id="ARBA00022691"/>
    </source>
</evidence>
<sequence length="249" mass="27552">MLSIIATPIGNLGDITLRALEVLKTADIILCEDTRVTKKLLSHYEINTPTMSYHQHSDEKKIREILSLLDDGKHLALVTDAGTPGISDPGNRLIHDVISSDPERLKGAEGESRDLDAETRFLPDSIGTRNDVVVQPIPGPSAVIAALSISGLPTDKFIFMGFPPHKKGRETFFREVADAKYTVAFYESNHRIKKAIGQLGNVLEGDREVVICRELTKKFETVYRGSIEEVAKMNIVEKGEFVVLVRGSR</sequence>
<dbReference type="InterPro" id="IPR014777">
    <property type="entry name" value="4pyrrole_Mease_sub1"/>
</dbReference>
<dbReference type="InterPro" id="IPR014776">
    <property type="entry name" value="4pyrrole_Mease_sub2"/>
</dbReference>
<dbReference type="Pfam" id="PF00590">
    <property type="entry name" value="TP_methylase"/>
    <property type="match status" value="2"/>
</dbReference>
<dbReference type="FunFam" id="3.40.1010.10:FF:000007">
    <property type="entry name" value="Ribosomal RNA small subunit methyltransferase I"/>
    <property type="match status" value="1"/>
</dbReference>
<dbReference type="AlphaFoldDB" id="A0A2H0TX43"/>
<dbReference type="InterPro" id="IPR008189">
    <property type="entry name" value="rRNA_ssu_MeTfrase_I"/>
</dbReference>
<evidence type="ECO:0000256" key="6">
    <source>
        <dbReference type="HAMAP-Rule" id="MF_01877"/>
    </source>
</evidence>
<dbReference type="HAMAP" id="MF_01877">
    <property type="entry name" value="16SrRNA_methyltr_I"/>
    <property type="match status" value="1"/>
</dbReference>
<accession>A0A2H0TX43</accession>
<dbReference type="Proteomes" id="UP000231530">
    <property type="component" value="Unassembled WGS sequence"/>
</dbReference>
<gene>
    <name evidence="6" type="primary">rsmI</name>
    <name evidence="8" type="ORF">COU32_00605</name>
</gene>
<comment type="function">
    <text evidence="6">Catalyzes the 2'-O-methylation of the ribose of cytidine 1402 (C1402) in 16S rRNA.</text>
</comment>
<comment type="similarity">
    <text evidence="6">Belongs to the methyltransferase superfamily. RsmI family.</text>
</comment>
<evidence type="ECO:0000313" key="9">
    <source>
        <dbReference type="Proteomes" id="UP000231530"/>
    </source>
</evidence>
<dbReference type="FunFam" id="3.30.950.10:FF:000002">
    <property type="entry name" value="Ribosomal RNA small subunit methyltransferase I"/>
    <property type="match status" value="1"/>
</dbReference>
<keyword evidence="4 6" id="KW-0808">Transferase</keyword>
<dbReference type="Gene3D" id="3.30.950.10">
    <property type="entry name" value="Methyltransferase, Cobalt-precorrin-4 Transmethylase, Domain 2"/>
    <property type="match status" value="1"/>
</dbReference>
<dbReference type="GO" id="GO:0005737">
    <property type="term" value="C:cytoplasm"/>
    <property type="evidence" value="ECO:0007669"/>
    <property type="project" value="UniProtKB-SubCell"/>
</dbReference>
<dbReference type="EMBL" id="PFBY01000009">
    <property type="protein sequence ID" value="PIR76734.1"/>
    <property type="molecule type" value="Genomic_DNA"/>
</dbReference>
<feature type="domain" description="Tetrapyrrole methylase" evidence="7">
    <location>
        <begin position="130"/>
        <end position="230"/>
    </location>
</feature>
<evidence type="ECO:0000256" key="1">
    <source>
        <dbReference type="ARBA" id="ARBA00022490"/>
    </source>
</evidence>
<comment type="catalytic activity">
    <reaction evidence="6">
        <text>cytidine(1402) in 16S rRNA + S-adenosyl-L-methionine = 2'-O-methylcytidine(1402) in 16S rRNA + S-adenosyl-L-homocysteine + H(+)</text>
        <dbReference type="Rhea" id="RHEA:42924"/>
        <dbReference type="Rhea" id="RHEA-COMP:10285"/>
        <dbReference type="Rhea" id="RHEA-COMP:10286"/>
        <dbReference type="ChEBI" id="CHEBI:15378"/>
        <dbReference type="ChEBI" id="CHEBI:57856"/>
        <dbReference type="ChEBI" id="CHEBI:59789"/>
        <dbReference type="ChEBI" id="CHEBI:74495"/>
        <dbReference type="ChEBI" id="CHEBI:82748"/>
        <dbReference type="EC" id="2.1.1.198"/>
    </reaction>
</comment>
<comment type="caution">
    <text evidence="8">The sequence shown here is derived from an EMBL/GenBank/DDBJ whole genome shotgun (WGS) entry which is preliminary data.</text>
</comment>
<evidence type="ECO:0000256" key="4">
    <source>
        <dbReference type="ARBA" id="ARBA00022679"/>
    </source>
</evidence>
<dbReference type="CDD" id="cd11648">
    <property type="entry name" value="RsmI"/>
    <property type="match status" value="1"/>
</dbReference>
<dbReference type="SUPFAM" id="SSF53790">
    <property type="entry name" value="Tetrapyrrole methylase"/>
    <property type="match status" value="2"/>
</dbReference>
<name>A0A2H0TX43_9BACT</name>
<keyword evidence="3 6" id="KW-0489">Methyltransferase</keyword>
<proteinExistence type="inferred from homology"/>
<keyword evidence="1 6" id="KW-0963">Cytoplasm</keyword>
<dbReference type="GO" id="GO:0070677">
    <property type="term" value="F:rRNA (cytosine-2'-O-)-methyltransferase activity"/>
    <property type="evidence" value="ECO:0007669"/>
    <property type="project" value="UniProtKB-UniRule"/>
</dbReference>
<feature type="domain" description="Tetrapyrrole methylase" evidence="7">
    <location>
        <begin position="1"/>
        <end position="96"/>
    </location>
</feature>
<comment type="subcellular location">
    <subcellularLocation>
        <location evidence="6">Cytoplasm</location>
    </subcellularLocation>
</comment>
<dbReference type="InterPro" id="IPR000878">
    <property type="entry name" value="4pyrrol_Mease"/>
</dbReference>
<dbReference type="Gene3D" id="3.40.1010.10">
    <property type="entry name" value="Cobalt-precorrin-4 Transmethylase, Domain 1"/>
    <property type="match status" value="1"/>
</dbReference>
<dbReference type="PANTHER" id="PTHR46111:SF1">
    <property type="entry name" value="RIBOSOMAL RNA SMALL SUBUNIT METHYLTRANSFERASE I"/>
    <property type="match status" value="1"/>
</dbReference>
<evidence type="ECO:0000256" key="3">
    <source>
        <dbReference type="ARBA" id="ARBA00022603"/>
    </source>
</evidence>
<dbReference type="PANTHER" id="PTHR46111">
    <property type="entry name" value="RIBOSOMAL RNA SMALL SUBUNIT METHYLTRANSFERASE I"/>
    <property type="match status" value="1"/>
</dbReference>
<protein>
    <recommendedName>
        <fullName evidence="6">Ribosomal RNA small subunit methyltransferase I</fullName>
        <ecNumber evidence="6">2.1.1.198</ecNumber>
    </recommendedName>
    <alternativeName>
        <fullName evidence="6">16S rRNA 2'-O-ribose C1402 methyltransferase</fullName>
    </alternativeName>
    <alternativeName>
        <fullName evidence="6">rRNA (cytidine-2'-O-)-methyltransferase RsmI</fullName>
    </alternativeName>
</protein>
<evidence type="ECO:0000313" key="8">
    <source>
        <dbReference type="EMBL" id="PIR76734.1"/>
    </source>
</evidence>
<evidence type="ECO:0000259" key="7">
    <source>
        <dbReference type="Pfam" id="PF00590"/>
    </source>
</evidence>
<dbReference type="EC" id="2.1.1.198" evidence="6"/>
<keyword evidence="5 6" id="KW-0949">S-adenosyl-L-methionine</keyword>
<dbReference type="InterPro" id="IPR035996">
    <property type="entry name" value="4pyrrol_Methylase_sf"/>
</dbReference>